<sequence>MYHELSRAVLRLAVAAALGMFVGFERERSEKAAGVRTFALLSLAAAVFVVLERPLLLALGGLLVVVLGGLLGARAVFGERDGLALTTSSSMLVAYGVGALAGSGELVIAVAVGVVTALLLVSKRELHGLAETLSREEVRAAAQFAIIGFVVYPLLPAGERSVTLLEATVTVEPRVVWAMVVTVAGIGIVNYAAVRLYGGRGVAVTGFLGGLASSTAVVGSAVDHVRSDAAATPYAVAAVLLGNAAMALRNLGIALVFTLGATVPPLTDVAVPLAVLAAGSVGAAAVVADRGGSLEVSLDRPFTLRYALGFGLLFLLVVIAGSLADSLFGTAGFYVTAALAGLVSSAGVTTSAVVLYRSGAMPPEKAAVGILVATAASLAVKIALTAPAPDRGFTLRVAGWSTATALGAGVATGLVLFAG</sequence>
<evidence type="ECO:0000313" key="10">
    <source>
        <dbReference type="Proteomes" id="UP000319894"/>
    </source>
</evidence>
<feature type="transmembrane region" description="Helical" evidence="6">
    <location>
        <begin position="397"/>
        <end position="418"/>
    </location>
</feature>
<evidence type="ECO:0000259" key="8">
    <source>
        <dbReference type="Pfam" id="PF13194"/>
    </source>
</evidence>
<keyword evidence="5 6" id="KW-0472">Membrane</keyword>
<evidence type="ECO:0000256" key="6">
    <source>
        <dbReference type="SAM" id="Phobius"/>
    </source>
</evidence>
<keyword evidence="3 6" id="KW-0812">Transmembrane</keyword>
<dbReference type="PRINTS" id="PR01837">
    <property type="entry name" value="MGTCSAPBPROT"/>
</dbReference>
<comment type="caution">
    <text evidence="9">The sequence shown here is derived from an EMBL/GenBank/DDBJ whole genome shotgun (WGS) entry which is preliminary data.</text>
</comment>
<feature type="transmembrane region" description="Helical" evidence="6">
    <location>
        <begin position="201"/>
        <end position="222"/>
    </location>
</feature>
<dbReference type="RefSeq" id="WP_144262888.1">
    <property type="nucleotide sequence ID" value="NZ_QMDX01000011.1"/>
</dbReference>
<feature type="transmembrane region" description="Helical" evidence="6">
    <location>
        <begin position="234"/>
        <end position="257"/>
    </location>
</feature>
<comment type="subcellular location">
    <subcellularLocation>
        <location evidence="1">Cell membrane</location>
        <topology evidence="1">Multi-pass membrane protein</topology>
    </subcellularLocation>
</comment>
<dbReference type="InterPro" id="IPR025105">
    <property type="entry name" value="DUF4010"/>
</dbReference>
<feature type="domain" description="MgtC/SapB/SrpB/YhiD N-terminal" evidence="7">
    <location>
        <begin position="12"/>
        <end position="127"/>
    </location>
</feature>
<feature type="transmembrane region" description="Helical" evidence="6">
    <location>
        <begin position="33"/>
        <end position="51"/>
    </location>
</feature>
<evidence type="ECO:0000256" key="3">
    <source>
        <dbReference type="ARBA" id="ARBA00022692"/>
    </source>
</evidence>
<name>A0A554MWU8_9EURY</name>
<reference evidence="9 10" key="1">
    <citation type="submission" date="2018-06" db="EMBL/GenBank/DDBJ databases">
        <title>Natronomonas sp. F16-60 a new haloarchaeon isolated from a solar saltern of Isla Cristina, Huelva, Spain.</title>
        <authorList>
            <person name="Duran-Viseras A."/>
            <person name="Sanchez-Porro C."/>
            <person name="Ventosa A."/>
        </authorList>
    </citation>
    <scope>NUCLEOTIDE SEQUENCE [LARGE SCALE GENOMIC DNA]</scope>
    <source>
        <strain evidence="9 10">F16-60</strain>
    </source>
</reference>
<dbReference type="Pfam" id="PF02308">
    <property type="entry name" value="MgtC"/>
    <property type="match status" value="1"/>
</dbReference>
<dbReference type="EMBL" id="QMDX01000011">
    <property type="protein sequence ID" value="TSD09602.1"/>
    <property type="molecule type" value="Genomic_DNA"/>
</dbReference>
<proteinExistence type="predicted"/>
<keyword evidence="10" id="KW-1185">Reference proteome</keyword>
<keyword evidence="2" id="KW-1003">Cell membrane</keyword>
<evidence type="ECO:0000313" key="9">
    <source>
        <dbReference type="EMBL" id="TSD09602.1"/>
    </source>
</evidence>
<dbReference type="OrthoDB" id="187863at2157"/>
<organism evidence="9 10">
    <name type="scientific">Haloglomus irregulare</name>
    <dbReference type="NCBI Taxonomy" id="2234134"/>
    <lineage>
        <taxon>Archaea</taxon>
        <taxon>Methanobacteriati</taxon>
        <taxon>Methanobacteriota</taxon>
        <taxon>Stenosarchaea group</taxon>
        <taxon>Halobacteria</taxon>
        <taxon>Halobacteriales</taxon>
        <taxon>Natronomonadaceae</taxon>
        <taxon>Haloglomus</taxon>
    </lineage>
</organism>
<protein>
    <submittedName>
        <fullName evidence="9">MgtC/SapB transporter</fullName>
    </submittedName>
</protein>
<dbReference type="InterPro" id="IPR049177">
    <property type="entry name" value="MgtC_SapB_SrpB_YhiD_N"/>
</dbReference>
<feature type="transmembrane region" description="Helical" evidence="6">
    <location>
        <begin position="6"/>
        <end position="24"/>
    </location>
</feature>
<dbReference type="Proteomes" id="UP000319894">
    <property type="component" value="Unassembled WGS sequence"/>
</dbReference>
<dbReference type="PANTHER" id="PTHR39084">
    <property type="entry name" value="MEMBRANE PROTEIN-RELATED"/>
    <property type="match status" value="1"/>
</dbReference>
<evidence type="ECO:0000256" key="4">
    <source>
        <dbReference type="ARBA" id="ARBA00022989"/>
    </source>
</evidence>
<accession>A0A554MWU8</accession>
<evidence type="ECO:0000256" key="1">
    <source>
        <dbReference type="ARBA" id="ARBA00004651"/>
    </source>
</evidence>
<dbReference type="InParanoid" id="A0A554MWU8"/>
<dbReference type="AlphaFoldDB" id="A0A554MWU8"/>
<evidence type="ECO:0000256" key="5">
    <source>
        <dbReference type="ARBA" id="ARBA00023136"/>
    </source>
</evidence>
<dbReference type="InterPro" id="IPR003416">
    <property type="entry name" value="MgtC/SapB/SrpB/YhiD_fam"/>
</dbReference>
<dbReference type="Pfam" id="PF13194">
    <property type="entry name" value="DUF4010"/>
    <property type="match status" value="1"/>
</dbReference>
<feature type="transmembrane region" description="Helical" evidence="6">
    <location>
        <begin position="175"/>
        <end position="194"/>
    </location>
</feature>
<dbReference type="PANTHER" id="PTHR39084:SF1">
    <property type="entry name" value="DUF4010 DOMAIN-CONTAINING PROTEIN"/>
    <property type="match status" value="1"/>
</dbReference>
<feature type="domain" description="DUF4010" evidence="8">
    <location>
        <begin position="181"/>
        <end position="386"/>
    </location>
</feature>
<feature type="transmembrane region" description="Helical" evidence="6">
    <location>
        <begin position="331"/>
        <end position="354"/>
    </location>
</feature>
<evidence type="ECO:0000259" key="7">
    <source>
        <dbReference type="Pfam" id="PF02308"/>
    </source>
</evidence>
<gene>
    <name evidence="9" type="ORF">DP107_14590</name>
</gene>
<feature type="transmembrane region" description="Helical" evidence="6">
    <location>
        <begin position="306"/>
        <end position="324"/>
    </location>
</feature>
<dbReference type="GO" id="GO:0005886">
    <property type="term" value="C:plasma membrane"/>
    <property type="evidence" value="ECO:0007669"/>
    <property type="project" value="UniProtKB-SubCell"/>
</dbReference>
<feature type="transmembrane region" description="Helical" evidence="6">
    <location>
        <begin position="269"/>
        <end position="286"/>
    </location>
</feature>
<evidence type="ECO:0000256" key="2">
    <source>
        <dbReference type="ARBA" id="ARBA00022475"/>
    </source>
</evidence>
<feature type="transmembrane region" description="Helical" evidence="6">
    <location>
        <begin position="366"/>
        <end position="385"/>
    </location>
</feature>
<feature type="transmembrane region" description="Helical" evidence="6">
    <location>
        <begin position="57"/>
        <end position="76"/>
    </location>
</feature>
<keyword evidence="4 6" id="KW-1133">Transmembrane helix</keyword>